<gene>
    <name evidence="9" type="ORF">CLV63_11534</name>
</gene>
<keyword evidence="3 7" id="KW-0812">Transmembrane</keyword>
<keyword evidence="10" id="KW-1185">Reference proteome</keyword>
<feature type="transmembrane region" description="Helical" evidence="7">
    <location>
        <begin position="42"/>
        <end position="65"/>
    </location>
</feature>
<dbReference type="OrthoDB" id="9774993at2"/>
<evidence type="ECO:0000256" key="5">
    <source>
        <dbReference type="ARBA" id="ARBA00023136"/>
    </source>
</evidence>
<keyword evidence="4 7" id="KW-1133">Transmembrane helix</keyword>
<organism evidence="9 10">
    <name type="scientific">Murinocardiopsis flavida</name>
    <dbReference type="NCBI Taxonomy" id="645275"/>
    <lineage>
        <taxon>Bacteria</taxon>
        <taxon>Bacillati</taxon>
        <taxon>Actinomycetota</taxon>
        <taxon>Actinomycetes</taxon>
        <taxon>Streptosporangiales</taxon>
        <taxon>Nocardiopsidaceae</taxon>
        <taxon>Murinocardiopsis</taxon>
    </lineage>
</organism>
<feature type="transmembrane region" description="Helical" evidence="7">
    <location>
        <begin position="124"/>
        <end position="147"/>
    </location>
</feature>
<accession>A0A2P8DDR9</accession>
<dbReference type="AlphaFoldDB" id="A0A2P8DDR9"/>
<comment type="subcellular location">
    <subcellularLocation>
        <location evidence="1">Cell membrane</location>
        <topology evidence="1">Multi-pass membrane protein</topology>
    </subcellularLocation>
</comment>
<reference evidence="9 10" key="1">
    <citation type="submission" date="2018-03" db="EMBL/GenBank/DDBJ databases">
        <title>Genomic Encyclopedia of Archaeal and Bacterial Type Strains, Phase II (KMG-II): from individual species to whole genera.</title>
        <authorList>
            <person name="Goeker M."/>
        </authorList>
    </citation>
    <scope>NUCLEOTIDE SEQUENCE [LARGE SCALE GENOMIC DNA]</scope>
    <source>
        <strain evidence="9 10">DSM 45312</strain>
    </source>
</reference>
<feature type="region of interest" description="Disordered" evidence="6">
    <location>
        <begin position="9"/>
        <end position="30"/>
    </location>
</feature>
<dbReference type="PANTHER" id="PTHR36115:SF4">
    <property type="entry name" value="MEMBRANE PROTEIN"/>
    <property type="match status" value="1"/>
</dbReference>
<keyword evidence="5 7" id="KW-0472">Membrane</keyword>
<evidence type="ECO:0000256" key="2">
    <source>
        <dbReference type="ARBA" id="ARBA00022475"/>
    </source>
</evidence>
<dbReference type="PANTHER" id="PTHR36115">
    <property type="entry name" value="PROLINE-RICH ANTIGEN HOMOLOG-RELATED"/>
    <property type="match status" value="1"/>
</dbReference>
<dbReference type="GO" id="GO:0005886">
    <property type="term" value="C:plasma membrane"/>
    <property type="evidence" value="ECO:0007669"/>
    <property type="project" value="UniProtKB-SubCell"/>
</dbReference>
<keyword evidence="2" id="KW-1003">Cell membrane</keyword>
<name>A0A2P8DDR9_9ACTN</name>
<protein>
    <submittedName>
        <fullName evidence="9">Putative RDD family membrane protein YckC</fullName>
    </submittedName>
</protein>
<dbReference type="InterPro" id="IPR010432">
    <property type="entry name" value="RDD"/>
</dbReference>
<evidence type="ECO:0000256" key="6">
    <source>
        <dbReference type="SAM" id="MobiDB-lite"/>
    </source>
</evidence>
<feature type="domain" description="RDD" evidence="8">
    <location>
        <begin position="40"/>
        <end position="162"/>
    </location>
</feature>
<dbReference type="RefSeq" id="WP_106584721.1">
    <property type="nucleotide sequence ID" value="NZ_PYGA01000015.1"/>
</dbReference>
<evidence type="ECO:0000256" key="7">
    <source>
        <dbReference type="SAM" id="Phobius"/>
    </source>
</evidence>
<evidence type="ECO:0000313" key="10">
    <source>
        <dbReference type="Proteomes" id="UP000240542"/>
    </source>
</evidence>
<dbReference type="EMBL" id="PYGA01000015">
    <property type="protein sequence ID" value="PSK95374.1"/>
    <property type="molecule type" value="Genomic_DNA"/>
</dbReference>
<comment type="caution">
    <text evidence="9">The sequence shown here is derived from an EMBL/GenBank/DDBJ whole genome shotgun (WGS) entry which is preliminary data.</text>
</comment>
<dbReference type="Proteomes" id="UP000240542">
    <property type="component" value="Unassembled WGS sequence"/>
</dbReference>
<dbReference type="InterPro" id="IPR051791">
    <property type="entry name" value="Pra-immunoreactive"/>
</dbReference>
<dbReference type="Pfam" id="PF06271">
    <property type="entry name" value="RDD"/>
    <property type="match status" value="1"/>
</dbReference>
<sequence>MADAHAFFLPHDPSAAQPSPNGRVLPPYPNGFPPPIGPPAGLGARFLSFFLDNGVVSILAVGIVLAAEAAGAGDQDWVFGLVVCAVSVYWTVPVALWGRTLGRLAAGTRVVDAQTGYPPELVQAVVRAMVFAPCALFPLLAVFLALWSRWDPRFRTLWDRAGGTCVVRVRT</sequence>
<proteinExistence type="predicted"/>
<evidence type="ECO:0000313" key="9">
    <source>
        <dbReference type="EMBL" id="PSK95374.1"/>
    </source>
</evidence>
<feature type="transmembrane region" description="Helical" evidence="7">
    <location>
        <begin position="77"/>
        <end position="97"/>
    </location>
</feature>
<evidence type="ECO:0000256" key="4">
    <source>
        <dbReference type="ARBA" id="ARBA00022989"/>
    </source>
</evidence>
<evidence type="ECO:0000256" key="3">
    <source>
        <dbReference type="ARBA" id="ARBA00022692"/>
    </source>
</evidence>
<evidence type="ECO:0000256" key="1">
    <source>
        <dbReference type="ARBA" id="ARBA00004651"/>
    </source>
</evidence>
<evidence type="ECO:0000259" key="8">
    <source>
        <dbReference type="Pfam" id="PF06271"/>
    </source>
</evidence>